<dbReference type="Pfam" id="PF05922">
    <property type="entry name" value="Inhibitor_I9"/>
    <property type="match status" value="1"/>
</dbReference>
<dbReference type="InterPro" id="IPR015500">
    <property type="entry name" value="Peptidase_S8_subtilisin-rel"/>
</dbReference>
<evidence type="ECO:0000256" key="6">
    <source>
        <dbReference type="PROSITE-ProRule" id="PRU01240"/>
    </source>
</evidence>
<dbReference type="SUPFAM" id="SSF52743">
    <property type="entry name" value="Subtilisin-like"/>
    <property type="match status" value="1"/>
</dbReference>
<feature type="domain" description="Peptidase S8/S53" evidence="10">
    <location>
        <begin position="175"/>
        <end position="401"/>
    </location>
</feature>
<feature type="active site" description="Charge relay system" evidence="6">
    <location>
        <position position="177"/>
    </location>
</feature>
<feature type="domain" description="Inhibitor I9" evidence="11">
    <location>
        <begin position="43"/>
        <end position="123"/>
    </location>
</feature>
<evidence type="ECO:0000256" key="8">
    <source>
        <dbReference type="SAM" id="MobiDB-lite"/>
    </source>
</evidence>
<dbReference type="InterPro" id="IPR034193">
    <property type="entry name" value="PCSK9_ProteinaseK-like"/>
</dbReference>
<evidence type="ECO:0000259" key="10">
    <source>
        <dbReference type="Pfam" id="PF00082"/>
    </source>
</evidence>
<feature type="region of interest" description="Disordered" evidence="8">
    <location>
        <begin position="401"/>
        <end position="425"/>
    </location>
</feature>
<evidence type="ECO:0000256" key="9">
    <source>
        <dbReference type="SAM" id="SignalP"/>
    </source>
</evidence>
<accession>Q8TGV7</accession>
<evidence type="ECO:0000313" key="12">
    <source>
        <dbReference type="EMBL" id="AAL75578.1"/>
    </source>
</evidence>
<dbReference type="Gene3D" id="3.40.50.200">
    <property type="entry name" value="Peptidase S8/S53 domain"/>
    <property type="match status" value="1"/>
</dbReference>
<dbReference type="PROSITE" id="PS00137">
    <property type="entry name" value="SUBTILASE_HIS"/>
    <property type="match status" value="1"/>
</dbReference>
<dbReference type="InterPro" id="IPR050131">
    <property type="entry name" value="Peptidase_S8_subtilisin-like"/>
</dbReference>
<name>Q8TGV7_TOLIN</name>
<keyword evidence="5 6" id="KW-0720">Serine protease</keyword>
<dbReference type="EMBL" id="AF467982">
    <property type="protein sequence ID" value="AAL75578.1"/>
    <property type="molecule type" value="Genomic_DNA"/>
</dbReference>
<dbReference type="CDD" id="cd04077">
    <property type="entry name" value="Peptidases_S8_PCSK9_ProteinaseK_like"/>
    <property type="match status" value="1"/>
</dbReference>
<dbReference type="AlphaFoldDB" id="Q8TGV7"/>
<dbReference type="InterPro" id="IPR023828">
    <property type="entry name" value="Peptidase_S8_Ser-AS"/>
</dbReference>
<dbReference type="GO" id="GO:0006508">
    <property type="term" value="P:proteolysis"/>
    <property type="evidence" value="ECO:0007669"/>
    <property type="project" value="UniProtKB-KW"/>
</dbReference>
<feature type="chain" id="PRO_5004314413" evidence="9">
    <location>
        <begin position="21"/>
        <end position="425"/>
    </location>
</feature>
<dbReference type="InterPro" id="IPR022398">
    <property type="entry name" value="Peptidase_S8_His-AS"/>
</dbReference>
<dbReference type="InterPro" id="IPR023827">
    <property type="entry name" value="Peptidase_S8_Asp-AS"/>
</dbReference>
<feature type="signal peptide" evidence="9">
    <location>
        <begin position="1"/>
        <end position="20"/>
    </location>
</feature>
<evidence type="ECO:0000256" key="7">
    <source>
        <dbReference type="RuleBase" id="RU003355"/>
    </source>
</evidence>
<dbReference type="PANTHER" id="PTHR43806">
    <property type="entry name" value="PEPTIDASE S8"/>
    <property type="match status" value="1"/>
</dbReference>
<keyword evidence="4 6" id="KW-0378">Hydrolase</keyword>
<dbReference type="GO" id="GO:0004252">
    <property type="term" value="F:serine-type endopeptidase activity"/>
    <property type="evidence" value="ECO:0007669"/>
    <property type="project" value="UniProtKB-UniRule"/>
</dbReference>
<dbReference type="PRINTS" id="PR00723">
    <property type="entry name" value="SUBTILISIN"/>
</dbReference>
<comment type="similarity">
    <text evidence="1 6 7">Belongs to the peptidase S8 family.</text>
</comment>
<dbReference type="InterPro" id="IPR036852">
    <property type="entry name" value="Peptidase_S8/S53_dom_sf"/>
</dbReference>
<keyword evidence="2 6" id="KW-0645">Protease</keyword>
<evidence type="ECO:0000256" key="2">
    <source>
        <dbReference type="ARBA" id="ARBA00022670"/>
    </source>
</evidence>
<sequence length="425" mass="44699">MVNFKNLAVAATTLFSYALAAPLVAENSQIQSDGQHGKVIEGKYIITLKSGLQPADPDNHLEWVSTVFTKRGLNAQQFKGVRGNFGGKYDFNGYAGHFDAATIAEIRKNPDVAEVEADQIWNLAFIQDETVTLEKKALATQHGAPWGLGTVSHRESGSTDYIHDTNSGLNTYAYVVDTGIRTTHTEFEGRASQAFTAFPGDTADTFGHGTHVAGTIGGKTYGVAKKAHLLAVKVFQGSSSSTSIILQGFNWAVNDIVSKGRTNVAAINMSWVGPSPPPFNIAVDSAFGRKGVLSMFAAGSALFRLPAKGVLSMFAAAAPFTVGAIDSDWATAYFSNYGTTLDIFGPAFGILSAWYRSDTDTNTISGTSMATPHTVGLALNAISVNGASGVAGVTNHLKSTGTQDSVTGDLQGSPNVIGNNNNSAQ</sequence>
<dbReference type="PROSITE" id="PS00136">
    <property type="entry name" value="SUBTILASE_ASP"/>
    <property type="match status" value="1"/>
</dbReference>
<dbReference type="MEROPS" id="S08.066"/>
<evidence type="ECO:0000256" key="1">
    <source>
        <dbReference type="ARBA" id="ARBA00011073"/>
    </source>
</evidence>
<organism evidence="12">
    <name type="scientific">Tolypocladium inflatum</name>
    <name type="common">Cyclosporin fungus</name>
    <name type="synonym">Tolypocladium niveum</name>
    <dbReference type="NCBI Taxonomy" id="29910"/>
    <lineage>
        <taxon>Eukaryota</taxon>
        <taxon>Fungi</taxon>
        <taxon>Dikarya</taxon>
        <taxon>Ascomycota</taxon>
        <taxon>Pezizomycotina</taxon>
        <taxon>Sordariomycetes</taxon>
        <taxon>Hypocreomycetidae</taxon>
        <taxon>Hypocreales</taxon>
        <taxon>Ophiocordycipitaceae</taxon>
        <taxon>Tolypocladium</taxon>
    </lineage>
</organism>
<proteinExistence type="inferred from homology"/>
<dbReference type="Gene3D" id="3.30.70.80">
    <property type="entry name" value="Peptidase S8 propeptide/proteinase inhibitor I9"/>
    <property type="match status" value="1"/>
</dbReference>
<dbReference type="InterPro" id="IPR010259">
    <property type="entry name" value="S8pro/Inhibitor_I9"/>
</dbReference>
<dbReference type="PANTHER" id="PTHR43806:SF58">
    <property type="entry name" value="ALKALINE PROTEASE 1-RELATED"/>
    <property type="match status" value="1"/>
</dbReference>
<evidence type="ECO:0000256" key="3">
    <source>
        <dbReference type="ARBA" id="ARBA00022729"/>
    </source>
</evidence>
<dbReference type="PROSITE" id="PS00138">
    <property type="entry name" value="SUBTILASE_SER"/>
    <property type="match status" value="1"/>
</dbReference>
<reference evidence="12" key="1">
    <citation type="submission" date="2002-01" db="EMBL/GenBank/DDBJ databases">
        <title>The serine protease gene of cyclosporin-producing fungi Beauveria nivea.</title>
        <authorList>
            <person name="Plucienniczak G."/>
            <person name="Marciniak-Rusek A."/>
            <person name="Pass-Dziegielewska L."/>
        </authorList>
    </citation>
    <scope>NUCLEOTIDE SEQUENCE</scope>
</reference>
<dbReference type="GO" id="GO:0005576">
    <property type="term" value="C:extracellular region"/>
    <property type="evidence" value="ECO:0007669"/>
    <property type="project" value="UniProtKB-ARBA"/>
</dbReference>
<dbReference type="InterPro" id="IPR000209">
    <property type="entry name" value="Peptidase_S8/S53_dom"/>
</dbReference>
<dbReference type="InterPro" id="IPR037045">
    <property type="entry name" value="S8pro/Inhibitor_I9_sf"/>
</dbReference>
<feature type="active site" description="Charge relay system" evidence="6">
    <location>
        <position position="208"/>
    </location>
</feature>
<protein>
    <submittedName>
        <fullName evidence="12">Serine protease protn</fullName>
    </submittedName>
</protein>
<dbReference type="Pfam" id="PF00082">
    <property type="entry name" value="Peptidase_S8"/>
    <property type="match status" value="1"/>
</dbReference>
<evidence type="ECO:0000256" key="4">
    <source>
        <dbReference type="ARBA" id="ARBA00022801"/>
    </source>
</evidence>
<evidence type="ECO:0000259" key="11">
    <source>
        <dbReference type="Pfam" id="PF05922"/>
    </source>
</evidence>
<evidence type="ECO:0000256" key="5">
    <source>
        <dbReference type="ARBA" id="ARBA00022825"/>
    </source>
</evidence>
<dbReference type="PROSITE" id="PS51892">
    <property type="entry name" value="SUBTILASE"/>
    <property type="match status" value="1"/>
</dbReference>
<feature type="active site" description="Charge relay system" evidence="6">
    <location>
        <position position="368"/>
    </location>
</feature>
<dbReference type="SUPFAM" id="SSF54897">
    <property type="entry name" value="Protease propeptides/inhibitors"/>
    <property type="match status" value="1"/>
</dbReference>
<keyword evidence="3 9" id="KW-0732">Signal</keyword>